<dbReference type="EC" id="2.7.13.3" evidence="3"/>
<feature type="domain" description="Response regulatory" evidence="13">
    <location>
        <begin position="931"/>
        <end position="1044"/>
    </location>
</feature>
<keyword evidence="11" id="KW-1133">Transmembrane helix</keyword>
<dbReference type="SUPFAM" id="SSF52172">
    <property type="entry name" value="CheY-like"/>
    <property type="match status" value="3"/>
</dbReference>
<evidence type="ECO:0000256" key="10">
    <source>
        <dbReference type="SAM" id="MobiDB-lite"/>
    </source>
</evidence>
<keyword evidence="7" id="KW-0902">Two-component regulatory system</keyword>
<evidence type="ECO:0000256" key="4">
    <source>
        <dbReference type="ARBA" id="ARBA00022553"/>
    </source>
</evidence>
<accession>A0A5K7ZQV7</accession>
<dbReference type="CDD" id="cd16922">
    <property type="entry name" value="HATPase_EvgS-ArcB-TorS-like"/>
    <property type="match status" value="1"/>
</dbReference>
<dbReference type="Pfam" id="PF13185">
    <property type="entry name" value="GAF_2"/>
    <property type="match status" value="1"/>
</dbReference>
<dbReference type="Proteomes" id="UP000425960">
    <property type="component" value="Chromosome"/>
</dbReference>
<dbReference type="InterPro" id="IPR003018">
    <property type="entry name" value="GAF"/>
</dbReference>
<feature type="modified residue" description="4-aspartylphosphate" evidence="8">
    <location>
        <position position="1248"/>
    </location>
</feature>
<dbReference type="PANTHER" id="PTHR45339:SF1">
    <property type="entry name" value="HYBRID SIGNAL TRANSDUCTION HISTIDINE KINASE J"/>
    <property type="match status" value="1"/>
</dbReference>
<feature type="domain" description="Response regulatory" evidence="13">
    <location>
        <begin position="1053"/>
        <end position="1168"/>
    </location>
</feature>
<feature type="domain" description="Histidine kinase" evidence="12">
    <location>
        <begin position="652"/>
        <end position="884"/>
    </location>
</feature>
<dbReference type="FunFam" id="3.30.565.10:FF:000010">
    <property type="entry name" value="Sensor histidine kinase RcsC"/>
    <property type="match status" value="1"/>
</dbReference>
<feature type="domain" description="HAMP" evidence="14">
    <location>
        <begin position="335"/>
        <end position="387"/>
    </location>
</feature>
<dbReference type="InterPro" id="IPR004358">
    <property type="entry name" value="Sig_transdc_His_kin-like_C"/>
</dbReference>
<dbReference type="InterPro" id="IPR003661">
    <property type="entry name" value="HisK_dim/P_dom"/>
</dbReference>
<gene>
    <name evidence="15" type="ORF">DSCO28_29360</name>
</gene>
<dbReference type="InterPro" id="IPR005467">
    <property type="entry name" value="His_kinase_dom"/>
</dbReference>
<comment type="subcellular location">
    <subcellularLocation>
        <location evidence="2">Membrane</location>
    </subcellularLocation>
</comment>
<feature type="domain" description="Response regulatory" evidence="13">
    <location>
        <begin position="1198"/>
        <end position="1315"/>
    </location>
</feature>
<dbReference type="InterPro" id="IPR011006">
    <property type="entry name" value="CheY-like_superfamily"/>
</dbReference>
<dbReference type="RefSeq" id="WP_155322850.1">
    <property type="nucleotide sequence ID" value="NZ_AP021876.1"/>
</dbReference>
<dbReference type="PROSITE" id="PS50885">
    <property type="entry name" value="HAMP"/>
    <property type="match status" value="1"/>
</dbReference>
<dbReference type="SMART" id="SM00448">
    <property type="entry name" value="REC"/>
    <property type="match status" value="3"/>
</dbReference>
<evidence type="ECO:0000256" key="9">
    <source>
        <dbReference type="SAM" id="Coils"/>
    </source>
</evidence>
<evidence type="ECO:0000259" key="13">
    <source>
        <dbReference type="PROSITE" id="PS50110"/>
    </source>
</evidence>
<dbReference type="SMART" id="SM00388">
    <property type="entry name" value="HisKA"/>
    <property type="match status" value="1"/>
</dbReference>
<dbReference type="GO" id="GO:0016020">
    <property type="term" value="C:membrane"/>
    <property type="evidence" value="ECO:0007669"/>
    <property type="project" value="UniProtKB-SubCell"/>
</dbReference>
<dbReference type="Gene3D" id="3.40.50.2300">
    <property type="match status" value="3"/>
</dbReference>
<evidence type="ECO:0000256" key="8">
    <source>
        <dbReference type="PROSITE-ProRule" id="PRU00169"/>
    </source>
</evidence>
<dbReference type="PROSITE" id="PS50110">
    <property type="entry name" value="RESPONSE_REGULATORY"/>
    <property type="match status" value="3"/>
</dbReference>
<dbReference type="Gene3D" id="3.30.565.10">
    <property type="entry name" value="Histidine kinase-like ATPase, C-terminal domain"/>
    <property type="match status" value="1"/>
</dbReference>
<evidence type="ECO:0000259" key="12">
    <source>
        <dbReference type="PROSITE" id="PS50109"/>
    </source>
</evidence>
<dbReference type="CDD" id="cd06225">
    <property type="entry name" value="HAMP"/>
    <property type="match status" value="1"/>
</dbReference>
<dbReference type="Pfam" id="PF00072">
    <property type="entry name" value="Response_reg"/>
    <property type="match status" value="3"/>
</dbReference>
<sequence length="1317" mass="144313">MKIKIAEKLTAFFLLVSIVPLAIAVIVAYRQSTGTVRDIILERLVTIAEERTNWIERMVSERRSDVASLSQRSSVKATFLDFIRIFSVNGLNSDAYRTMEIKHGPFLTSLIDKENMDDLLIISDKGDVVFSLAKEHDLGTNLITGRYKDSELAWVFESAKAEKRIALSAIRIYEPSKSPAIFMAAPVRGMDGWLGVLAIRMSMGQINAVAGDYVGLGETGETSLVQAIGDETIWVAPTRHDSGAAFIRTLPREISSAIPAWEATQGKNGRGTYPDYRGVSVLAAWRPIPALQLGLVIKMDEAEALSPINRLTMGFVVLGLITFLAALALSLLIARTISRPIASLTHASTRIAEGDPTVRTDIHTDDEIGMLSSAFNDMAAALEQNHKESAETVWLKSSIARLNHAMSGDSPLEVLSSVVIKEIANTLDAQIGAFYLAQSGDQPVLSLMGSYAYKKRKNLSNTFRSGEGLVGQAALEKQQILIGNVPDDYVMVTSGLGERAPRFICVTPFLYEGQVKGVIEIGTFTELTDLQLDYLAQAMDAIGIAVESAQGRTQLTRALEEARALSEKLQIQQEELQASNEELEEQTQRLTMSEERLKAQQEELQAANAELEEKNELLERQKQEVERGRREIGKKAGELALASKYKSEFLANMSHELRTPLNSLLLLAQGLARNKDGNLTADQVQSAEIVYNSGNELLNLINEILDLSKIEAGRTDFHFGIVRVSELADGLHSFFGRVAEEKGIKLDIAFGPEALAEITSDRQRVEQILRNLVSNAIKFTDQGGVTVTFDRPAPGTDLTRSKLGGHPCLAVSVEDTGIGISQEQQKIIFEAFQQADGSTARRYGGTGLGLSISRELTRLLGGEIQVQSELGKGSIFTLYLPAAATTRNGNAGRMRKQATKASYAGTPGPSPPLPSQPIADDAASIAPGDRVMLVVEDDPNFTRILLDQCHARGLKCLVALSGEMGLELAARHLPSAVILDIRLPGMDGWRVLQALKEDTRTRHIPVHVVSVEEPSGDAIRKGAVGHAVKPLSEEALEAAFRRLDQAAAGNPKQVLVVEDDPEIRRQTAKLIGNGEVTVVGVGSGDEAMAALRSDHYDCMVLDLGLPDMDGNALLSTLEKEGMDIPPVIVNTARELTRAEEATLREHAEAIVIKDVRSQERLLDEVSLFLHRVVSQMPDDQRRIIQDLYDTDTLLQGRKVVVVDDDMRTAFAVSRLLSDHGMTPLKADNGQRALRLLDEHPDVALVLMDIMMPGMDGYETMRRIRAQERFEKLPMIALTAKAMPEDREKCLASGANDYLSKPVDAQRLISMMRVWLHR</sequence>
<dbReference type="CDD" id="cd00082">
    <property type="entry name" value="HisKA"/>
    <property type="match status" value="1"/>
</dbReference>
<dbReference type="InterPro" id="IPR036097">
    <property type="entry name" value="HisK_dim/P_sf"/>
</dbReference>
<dbReference type="InterPro" id="IPR003660">
    <property type="entry name" value="HAMP_dom"/>
</dbReference>
<dbReference type="Pfam" id="PF00512">
    <property type="entry name" value="HisKA"/>
    <property type="match status" value="1"/>
</dbReference>
<evidence type="ECO:0000256" key="7">
    <source>
        <dbReference type="ARBA" id="ARBA00023012"/>
    </source>
</evidence>
<evidence type="ECO:0000313" key="16">
    <source>
        <dbReference type="Proteomes" id="UP000425960"/>
    </source>
</evidence>
<dbReference type="InterPro" id="IPR001789">
    <property type="entry name" value="Sig_transdc_resp-reg_receiver"/>
</dbReference>
<dbReference type="PANTHER" id="PTHR45339">
    <property type="entry name" value="HYBRID SIGNAL TRANSDUCTION HISTIDINE KINASE J"/>
    <property type="match status" value="1"/>
</dbReference>
<evidence type="ECO:0000256" key="3">
    <source>
        <dbReference type="ARBA" id="ARBA00012438"/>
    </source>
</evidence>
<evidence type="ECO:0000259" key="14">
    <source>
        <dbReference type="PROSITE" id="PS50885"/>
    </source>
</evidence>
<keyword evidence="9" id="KW-0175">Coiled coil</keyword>
<dbReference type="PRINTS" id="PR00344">
    <property type="entry name" value="BCTRLSENSOR"/>
</dbReference>
<evidence type="ECO:0000256" key="2">
    <source>
        <dbReference type="ARBA" id="ARBA00004370"/>
    </source>
</evidence>
<dbReference type="InterPro" id="IPR003594">
    <property type="entry name" value="HATPase_dom"/>
</dbReference>
<dbReference type="SUPFAM" id="SSF55781">
    <property type="entry name" value="GAF domain-like"/>
    <property type="match status" value="1"/>
</dbReference>
<dbReference type="Gene3D" id="1.10.287.130">
    <property type="match status" value="1"/>
</dbReference>
<dbReference type="Pfam" id="PF02518">
    <property type="entry name" value="HATPase_c"/>
    <property type="match status" value="1"/>
</dbReference>
<protein>
    <recommendedName>
        <fullName evidence="3">histidine kinase</fullName>
        <ecNumber evidence="3">2.7.13.3</ecNumber>
    </recommendedName>
</protein>
<proteinExistence type="predicted"/>
<dbReference type="SMART" id="SM00387">
    <property type="entry name" value="HATPase_c"/>
    <property type="match status" value="1"/>
</dbReference>
<name>A0A5K7ZQV7_9BACT</name>
<dbReference type="SUPFAM" id="SSF158472">
    <property type="entry name" value="HAMP domain-like"/>
    <property type="match status" value="1"/>
</dbReference>
<keyword evidence="4 8" id="KW-0597">Phosphoprotein</keyword>
<evidence type="ECO:0000256" key="6">
    <source>
        <dbReference type="ARBA" id="ARBA00022777"/>
    </source>
</evidence>
<feature type="coiled-coil region" evidence="9">
    <location>
        <begin position="552"/>
        <end position="635"/>
    </location>
</feature>
<dbReference type="SUPFAM" id="SSF47384">
    <property type="entry name" value="Homodimeric domain of signal transducing histidine kinase"/>
    <property type="match status" value="1"/>
</dbReference>
<dbReference type="KEGG" id="dov:DSCO28_29360"/>
<organism evidence="15 16">
    <name type="scientific">Desulfosarcina ovata subsp. sediminis</name>
    <dbReference type="NCBI Taxonomy" id="885957"/>
    <lineage>
        <taxon>Bacteria</taxon>
        <taxon>Pseudomonadati</taxon>
        <taxon>Thermodesulfobacteriota</taxon>
        <taxon>Desulfobacteria</taxon>
        <taxon>Desulfobacterales</taxon>
        <taxon>Desulfosarcinaceae</taxon>
        <taxon>Desulfosarcina</taxon>
    </lineage>
</organism>
<dbReference type="Pfam" id="PF00672">
    <property type="entry name" value="HAMP"/>
    <property type="match status" value="1"/>
</dbReference>
<dbReference type="EMBL" id="AP021876">
    <property type="protein sequence ID" value="BBO82370.1"/>
    <property type="molecule type" value="Genomic_DNA"/>
</dbReference>
<keyword evidence="6" id="KW-0418">Kinase</keyword>
<reference evidence="15 16" key="1">
    <citation type="submission" date="2019-11" db="EMBL/GenBank/DDBJ databases">
        <title>Comparative genomics of hydrocarbon-degrading Desulfosarcina strains.</title>
        <authorList>
            <person name="Watanabe M."/>
            <person name="Kojima H."/>
            <person name="Fukui M."/>
        </authorList>
    </citation>
    <scope>NUCLEOTIDE SEQUENCE [LARGE SCALE GENOMIC DNA]</scope>
    <source>
        <strain evidence="15 16">28bB2T</strain>
    </source>
</reference>
<feature type="modified residue" description="4-aspartylphosphate" evidence="8">
    <location>
        <position position="980"/>
    </location>
</feature>
<dbReference type="GO" id="GO:0000155">
    <property type="term" value="F:phosphorelay sensor kinase activity"/>
    <property type="evidence" value="ECO:0007669"/>
    <property type="project" value="InterPro"/>
</dbReference>
<keyword evidence="11" id="KW-0472">Membrane</keyword>
<keyword evidence="5" id="KW-0808">Transferase</keyword>
<feature type="region of interest" description="Disordered" evidence="10">
    <location>
        <begin position="889"/>
        <end position="920"/>
    </location>
</feature>
<keyword evidence="11" id="KW-0812">Transmembrane</keyword>
<dbReference type="PROSITE" id="PS50109">
    <property type="entry name" value="HIS_KIN"/>
    <property type="match status" value="1"/>
</dbReference>
<evidence type="ECO:0000256" key="11">
    <source>
        <dbReference type="SAM" id="Phobius"/>
    </source>
</evidence>
<dbReference type="SUPFAM" id="SSF55874">
    <property type="entry name" value="ATPase domain of HSP90 chaperone/DNA topoisomerase II/histidine kinase"/>
    <property type="match status" value="1"/>
</dbReference>
<dbReference type="InterPro" id="IPR029016">
    <property type="entry name" value="GAF-like_dom_sf"/>
</dbReference>
<evidence type="ECO:0000313" key="15">
    <source>
        <dbReference type="EMBL" id="BBO82370.1"/>
    </source>
</evidence>
<comment type="catalytic activity">
    <reaction evidence="1">
        <text>ATP + protein L-histidine = ADP + protein N-phospho-L-histidine.</text>
        <dbReference type="EC" id="2.7.13.3"/>
    </reaction>
</comment>
<dbReference type="Gene3D" id="3.30.450.40">
    <property type="match status" value="1"/>
</dbReference>
<feature type="transmembrane region" description="Helical" evidence="11">
    <location>
        <begin position="311"/>
        <end position="334"/>
    </location>
</feature>
<dbReference type="SMART" id="SM00065">
    <property type="entry name" value="GAF"/>
    <property type="match status" value="1"/>
</dbReference>
<feature type="modified residue" description="4-aspartylphosphate" evidence="8">
    <location>
        <position position="1102"/>
    </location>
</feature>
<dbReference type="SMART" id="SM00304">
    <property type="entry name" value="HAMP"/>
    <property type="match status" value="1"/>
</dbReference>
<evidence type="ECO:0000256" key="1">
    <source>
        <dbReference type="ARBA" id="ARBA00000085"/>
    </source>
</evidence>
<dbReference type="CDD" id="cd00156">
    <property type="entry name" value="REC"/>
    <property type="match status" value="1"/>
</dbReference>
<dbReference type="Gene3D" id="1.10.8.500">
    <property type="entry name" value="HAMP domain in histidine kinase"/>
    <property type="match status" value="1"/>
</dbReference>
<dbReference type="Gene3D" id="3.30.450.20">
    <property type="entry name" value="PAS domain"/>
    <property type="match status" value="1"/>
</dbReference>
<dbReference type="CDD" id="cd17546">
    <property type="entry name" value="REC_hyHK_CKI1_RcsC-like"/>
    <property type="match status" value="1"/>
</dbReference>
<dbReference type="InterPro" id="IPR036890">
    <property type="entry name" value="HATPase_C_sf"/>
</dbReference>
<evidence type="ECO:0000256" key="5">
    <source>
        <dbReference type="ARBA" id="ARBA00022679"/>
    </source>
</evidence>